<proteinExistence type="predicted"/>
<feature type="transmembrane region" description="Helical" evidence="5">
    <location>
        <begin position="352"/>
        <end position="371"/>
    </location>
</feature>
<dbReference type="InterPro" id="IPR052962">
    <property type="entry name" value="AA_Transporter_AGT"/>
</dbReference>
<name>A0A1X0ATQ2_9MYCO</name>
<protein>
    <recommendedName>
        <fullName evidence="8">Amino acid permease</fullName>
    </recommendedName>
</protein>
<dbReference type="RefSeq" id="WP_083165659.1">
    <property type="nucleotide sequence ID" value="NZ_MVHF01000020.1"/>
</dbReference>
<dbReference type="InterPro" id="IPR002293">
    <property type="entry name" value="AA/rel_permease1"/>
</dbReference>
<keyword evidence="2 5" id="KW-0812">Transmembrane</keyword>
<comment type="caution">
    <text evidence="6">The sequence shown here is derived from an EMBL/GenBank/DDBJ whole genome shotgun (WGS) entry which is preliminary data.</text>
</comment>
<evidence type="ECO:0000256" key="5">
    <source>
        <dbReference type="SAM" id="Phobius"/>
    </source>
</evidence>
<feature type="transmembrane region" description="Helical" evidence="5">
    <location>
        <begin position="470"/>
        <end position="492"/>
    </location>
</feature>
<organism evidence="6 7">
    <name type="scientific">Mycobacterium aquaticum</name>
    <dbReference type="NCBI Taxonomy" id="1927124"/>
    <lineage>
        <taxon>Bacteria</taxon>
        <taxon>Bacillati</taxon>
        <taxon>Actinomycetota</taxon>
        <taxon>Actinomycetes</taxon>
        <taxon>Mycobacteriales</taxon>
        <taxon>Mycobacteriaceae</taxon>
        <taxon>Mycobacterium</taxon>
    </lineage>
</organism>
<evidence type="ECO:0000256" key="2">
    <source>
        <dbReference type="ARBA" id="ARBA00022692"/>
    </source>
</evidence>
<feature type="transmembrane region" description="Helical" evidence="5">
    <location>
        <begin position="377"/>
        <end position="396"/>
    </location>
</feature>
<feature type="transmembrane region" description="Helical" evidence="5">
    <location>
        <begin position="20"/>
        <end position="45"/>
    </location>
</feature>
<feature type="transmembrane region" description="Helical" evidence="5">
    <location>
        <begin position="246"/>
        <end position="269"/>
    </location>
</feature>
<feature type="transmembrane region" description="Helical" evidence="5">
    <location>
        <begin position="289"/>
        <end position="308"/>
    </location>
</feature>
<dbReference type="AlphaFoldDB" id="A0A1X0ATQ2"/>
<keyword evidence="4 5" id="KW-0472">Membrane</keyword>
<evidence type="ECO:0008006" key="8">
    <source>
        <dbReference type="Google" id="ProtNLM"/>
    </source>
</evidence>
<dbReference type="PANTHER" id="PTHR47547">
    <property type="match status" value="1"/>
</dbReference>
<dbReference type="OrthoDB" id="9762947at2"/>
<sequence length="548" mass="58175">MTEADTGPADRGLRRDIGKLGLLFVSCGAIIGSSWLFVPITALQIAGPSAIVSWVIAIALITVIMLTYSELSAMFPVAGGVTRFPQYSHGSFTSYTVGWITWLGVAAVPPIEVLATLQYSSSYIGGLFRQEAGTPVLTTVGIAVAVALMGLYTVVNILGVRWFARINNVMVWWKLTTVAVMAIALLATAFDSDVLTAADTGGFTPFGYGAIFAAVSSGGLVFTLMGARQAVELAAETTRPKVNIPFALIGSILICGAILMALQIAVAGSIPRDVLTSGGWHNLFVNQDIGPLAGLAGALGLVWLVVVIRVDAVVSPLDTGLIYAASAARLSYAQGRNGNAPQWLTLLNKRGVPWTSMLLMFVVGCLFFLPLPSWQQLAAFITTATVLAFGAGPVVMGALRRQLPEQERPFKVAGGDVVPFLALLAASFIVYWAGWSTNMRVFLAVAVGYVVLALHYRFARDRALIPPLQLREGAWIVIWFCGLAAISSLGTYGDGMGVLNGPASAVAIVVLTTVAYWAGQEFRLSTSEVEDNIERQRIVDASTPLVEL</sequence>
<dbReference type="GO" id="GO:0016020">
    <property type="term" value="C:membrane"/>
    <property type="evidence" value="ECO:0007669"/>
    <property type="project" value="UniProtKB-SubCell"/>
</dbReference>
<feature type="transmembrane region" description="Helical" evidence="5">
    <location>
        <begin position="171"/>
        <end position="190"/>
    </location>
</feature>
<evidence type="ECO:0000313" key="6">
    <source>
        <dbReference type="EMBL" id="ORA33437.1"/>
    </source>
</evidence>
<dbReference type="PIRSF" id="PIRSF006060">
    <property type="entry name" value="AA_transporter"/>
    <property type="match status" value="1"/>
</dbReference>
<dbReference type="GO" id="GO:0022857">
    <property type="term" value="F:transmembrane transporter activity"/>
    <property type="evidence" value="ECO:0007669"/>
    <property type="project" value="InterPro"/>
</dbReference>
<keyword evidence="3 5" id="KW-1133">Transmembrane helix</keyword>
<dbReference type="STRING" id="1927124.BST13_19440"/>
<evidence type="ECO:0000256" key="3">
    <source>
        <dbReference type="ARBA" id="ARBA00022989"/>
    </source>
</evidence>
<feature type="transmembrane region" description="Helical" evidence="5">
    <location>
        <begin position="137"/>
        <end position="159"/>
    </location>
</feature>
<dbReference type="EMBL" id="MVHF01000020">
    <property type="protein sequence ID" value="ORA33437.1"/>
    <property type="molecule type" value="Genomic_DNA"/>
</dbReference>
<gene>
    <name evidence="6" type="ORF">BST13_19440</name>
</gene>
<feature type="transmembrane region" description="Helical" evidence="5">
    <location>
        <begin position="202"/>
        <end position="225"/>
    </location>
</feature>
<keyword evidence="7" id="KW-1185">Reference proteome</keyword>
<feature type="transmembrane region" description="Helical" evidence="5">
    <location>
        <begin position="417"/>
        <end position="435"/>
    </location>
</feature>
<evidence type="ECO:0000256" key="1">
    <source>
        <dbReference type="ARBA" id="ARBA00004141"/>
    </source>
</evidence>
<evidence type="ECO:0000313" key="7">
    <source>
        <dbReference type="Proteomes" id="UP000192448"/>
    </source>
</evidence>
<feature type="transmembrane region" description="Helical" evidence="5">
    <location>
        <begin position="441"/>
        <end position="458"/>
    </location>
</feature>
<dbReference type="Pfam" id="PF13520">
    <property type="entry name" value="AA_permease_2"/>
    <property type="match status" value="1"/>
</dbReference>
<dbReference type="Gene3D" id="1.20.1740.10">
    <property type="entry name" value="Amino acid/polyamine transporter I"/>
    <property type="match status" value="1"/>
</dbReference>
<dbReference type="PANTHER" id="PTHR47547:SF1">
    <property type="entry name" value="ASPARTATE-PROTON SYMPORTER"/>
    <property type="match status" value="1"/>
</dbReference>
<reference evidence="6 7" key="1">
    <citation type="submission" date="2017-02" db="EMBL/GenBank/DDBJ databases">
        <title>The new phylogeny of genus Mycobacterium.</title>
        <authorList>
            <person name="Tortoli E."/>
            <person name="Trovato A."/>
            <person name="Cirillo D.M."/>
        </authorList>
    </citation>
    <scope>NUCLEOTIDE SEQUENCE [LARGE SCALE GENOMIC DNA]</scope>
    <source>
        <strain evidence="6 7">RW6</strain>
    </source>
</reference>
<comment type="subcellular location">
    <subcellularLocation>
        <location evidence="1">Membrane</location>
        <topology evidence="1">Multi-pass membrane protein</topology>
    </subcellularLocation>
</comment>
<dbReference type="Proteomes" id="UP000192448">
    <property type="component" value="Unassembled WGS sequence"/>
</dbReference>
<evidence type="ECO:0000256" key="4">
    <source>
        <dbReference type="ARBA" id="ARBA00023136"/>
    </source>
</evidence>
<accession>A0A1X0ATQ2</accession>
<feature type="transmembrane region" description="Helical" evidence="5">
    <location>
        <begin position="51"/>
        <end position="71"/>
    </location>
</feature>
<feature type="transmembrane region" description="Helical" evidence="5">
    <location>
        <begin position="92"/>
        <end position="117"/>
    </location>
</feature>
<feature type="transmembrane region" description="Helical" evidence="5">
    <location>
        <begin position="498"/>
        <end position="518"/>
    </location>
</feature>